<name>A0A7Y4GSQ7_9BRAD</name>
<gene>
    <name evidence="1" type="ORF">HCN58_14935</name>
</gene>
<accession>A0A7Y4GSQ7</accession>
<evidence type="ECO:0000313" key="2">
    <source>
        <dbReference type="Proteomes" id="UP000544122"/>
    </source>
</evidence>
<protein>
    <submittedName>
        <fullName evidence="1">Uncharacterized protein</fullName>
    </submittedName>
</protein>
<dbReference type="RefSeq" id="WP_171580109.1">
    <property type="nucleotide sequence ID" value="NZ_JAAVLX010000004.1"/>
</dbReference>
<keyword evidence="2" id="KW-1185">Reference proteome</keyword>
<proteinExistence type="predicted"/>
<comment type="caution">
    <text evidence="1">The sequence shown here is derived from an EMBL/GenBank/DDBJ whole genome shotgun (WGS) entry which is preliminary data.</text>
</comment>
<reference evidence="1 2" key="1">
    <citation type="submission" date="2020-03" db="EMBL/GenBank/DDBJ databases">
        <title>Bradyrhizobium diversity isolated from nodules of Indigofera sp.</title>
        <authorList>
            <person name="Klepa M."/>
            <person name="Helene L."/>
            <person name="Hungria M."/>
        </authorList>
    </citation>
    <scope>NUCLEOTIDE SEQUENCE [LARGE SCALE GENOMIC DNA]</scope>
    <source>
        <strain evidence="1 2">WSM 1791</strain>
    </source>
</reference>
<dbReference type="Proteomes" id="UP000544122">
    <property type="component" value="Unassembled WGS sequence"/>
</dbReference>
<organism evidence="1 2">
    <name type="scientific">Bradyrhizobium australiense</name>
    <dbReference type="NCBI Taxonomy" id="2721161"/>
    <lineage>
        <taxon>Bacteria</taxon>
        <taxon>Pseudomonadati</taxon>
        <taxon>Pseudomonadota</taxon>
        <taxon>Alphaproteobacteria</taxon>
        <taxon>Hyphomicrobiales</taxon>
        <taxon>Nitrobacteraceae</taxon>
        <taxon>Bradyrhizobium</taxon>
    </lineage>
</organism>
<dbReference type="AlphaFoldDB" id="A0A7Y4GSQ7"/>
<sequence length="97" mass="10979">MNKPETFTIDAVRELIASKDDSQHRQLRVGEDGHVYLSDVIGNLELEGVRFALTTWLQGNDYVGAQAARDEKWVGDVYKAIDHHWTSGTRGVTDEMF</sequence>
<dbReference type="EMBL" id="JAAVLX010000004">
    <property type="protein sequence ID" value="NOJ40883.1"/>
    <property type="molecule type" value="Genomic_DNA"/>
</dbReference>
<evidence type="ECO:0000313" key="1">
    <source>
        <dbReference type="EMBL" id="NOJ40883.1"/>
    </source>
</evidence>